<evidence type="ECO:0000313" key="2">
    <source>
        <dbReference type="Proteomes" id="UP000199207"/>
    </source>
</evidence>
<proteinExistence type="predicted"/>
<dbReference type="RefSeq" id="WP_093841278.1">
    <property type="nucleotide sequence ID" value="NZ_FOLM01000021.1"/>
</dbReference>
<accession>A0A1I1TTN3</accession>
<sequence length="101" mass="10385">MPDAPAHTPPAAAPARRMCVDCKEMTDRPVIVGGVEQNSGPGWIAYACPACAHHYRTADDLGAALVTHTVNCTACAAAGADCATAEALREAHQAAEAEADR</sequence>
<name>A0A1I1TTN3_9ACTN</name>
<dbReference type="STRING" id="910347.SAMN05421773_12126"/>
<dbReference type="AlphaFoldDB" id="A0A1I1TTN3"/>
<protein>
    <submittedName>
        <fullName evidence="1">Uncharacterized protein</fullName>
    </submittedName>
</protein>
<dbReference type="OrthoDB" id="4211826at2"/>
<organism evidence="1 2">
    <name type="scientific">Streptomyces aidingensis</name>
    <dbReference type="NCBI Taxonomy" id="910347"/>
    <lineage>
        <taxon>Bacteria</taxon>
        <taxon>Bacillati</taxon>
        <taxon>Actinomycetota</taxon>
        <taxon>Actinomycetes</taxon>
        <taxon>Kitasatosporales</taxon>
        <taxon>Streptomycetaceae</taxon>
        <taxon>Streptomyces</taxon>
    </lineage>
</organism>
<gene>
    <name evidence="1" type="ORF">SAMN05421773_12126</name>
</gene>
<reference evidence="1 2" key="1">
    <citation type="submission" date="2016-10" db="EMBL/GenBank/DDBJ databases">
        <authorList>
            <person name="de Groot N.N."/>
        </authorList>
    </citation>
    <scope>NUCLEOTIDE SEQUENCE [LARGE SCALE GENOMIC DNA]</scope>
    <source>
        <strain evidence="1 2">CGMCC 4.5739</strain>
    </source>
</reference>
<evidence type="ECO:0000313" key="1">
    <source>
        <dbReference type="EMBL" id="SFD61884.1"/>
    </source>
</evidence>
<dbReference type="EMBL" id="FOLM01000021">
    <property type="protein sequence ID" value="SFD61884.1"/>
    <property type="molecule type" value="Genomic_DNA"/>
</dbReference>
<dbReference type="Proteomes" id="UP000199207">
    <property type="component" value="Unassembled WGS sequence"/>
</dbReference>
<keyword evidence="2" id="KW-1185">Reference proteome</keyword>